<evidence type="ECO:0000313" key="2">
    <source>
        <dbReference type="Proteomes" id="UP000007322"/>
    </source>
</evidence>
<dbReference type="EMBL" id="CP003008">
    <property type="protein sequence ID" value="AEO61410.1"/>
    <property type="molecule type" value="Genomic_DNA"/>
</dbReference>
<protein>
    <submittedName>
        <fullName evidence="1">Uncharacterized protein</fullName>
    </submittedName>
</protein>
<dbReference type="VEuPathDB" id="FungiDB:MYCTH_2311539"/>
<proteinExistence type="predicted"/>
<sequence length="64" mass="7200">MRRSHSLVITQTLSPGHCLLCMKQLCRALARDIPLAREAVQRCLAHAWLLSSIPRHPAREDLAS</sequence>
<keyword evidence="2" id="KW-1185">Reference proteome</keyword>
<name>G2QP97_THET4</name>
<accession>G2QP97</accession>
<dbReference type="HOGENOM" id="CLU_2869220_0_0_1"/>
<dbReference type="KEGG" id="mtm:MYCTH_2311539"/>
<dbReference type="RefSeq" id="XP_003666655.1">
    <property type="nucleotide sequence ID" value="XM_003666607.1"/>
</dbReference>
<dbReference type="InParanoid" id="G2QP97"/>
<dbReference type="AlphaFoldDB" id="G2QP97"/>
<gene>
    <name evidence="1" type="ORF">MYCTH_2311539</name>
</gene>
<reference evidence="1 2" key="1">
    <citation type="journal article" date="2011" name="Nat. Biotechnol.">
        <title>Comparative genomic analysis of the thermophilic biomass-degrading fungi Myceliophthora thermophila and Thielavia terrestris.</title>
        <authorList>
            <person name="Berka R.M."/>
            <person name="Grigoriev I.V."/>
            <person name="Otillar R."/>
            <person name="Salamov A."/>
            <person name="Grimwood J."/>
            <person name="Reid I."/>
            <person name="Ishmael N."/>
            <person name="John T."/>
            <person name="Darmond C."/>
            <person name="Moisan M.-C."/>
            <person name="Henrissat B."/>
            <person name="Coutinho P.M."/>
            <person name="Lombard V."/>
            <person name="Natvig D.O."/>
            <person name="Lindquist E."/>
            <person name="Schmutz J."/>
            <person name="Lucas S."/>
            <person name="Harris P."/>
            <person name="Powlowski J."/>
            <person name="Bellemare A."/>
            <person name="Taylor D."/>
            <person name="Butler G."/>
            <person name="de Vries R.P."/>
            <person name="Allijn I.E."/>
            <person name="van den Brink J."/>
            <person name="Ushinsky S."/>
            <person name="Storms R."/>
            <person name="Powell A.J."/>
            <person name="Paulsen I.T."/>
            <person name="Elbourne L.D.H."/>
            <person name="Baker S.E."/>
            <person name="Magnuson J."/>
            <person name="LaBoissiere S."/>
            <person name="Clutterbuck A.J."/>
            <person name="Martinez D."/>
            <person name="Wogulis M."/>
            <person name="de Leon A.L."/>
            <person name="Rey M.W."/>
            <person name="Tsang A."/>
        </authorList>
    </citation>
    <scope>NUCLEOTIDE SEQUENCE [LARGE SCALE GENOMIC DNA]</scope>
    <source>
        <strain evidence="2">ATCC 42464 / BCRC 31852 / DSM 1799</strain>
    </source>
</reference>
<evidence type="ECO:0000313" key="1">
    <source>
        <dbReference type="EMBL" id="AEO61410.1"/>
    </source>
</evidence>
<dbReference type="Proteomes" id="UP000007322">
    <property type="component" value="Chromosome 7"/>
</dbReference>
<dbReference type="GeneID" id="11510121"/>
<organism evidence="1 2">
    <name type="scientific">Thermothelomyces thermophilus (strain ATCC 42464 / BCRC 31852 / DSM 1799)</name>
    <name type="common">Sporotrichum thermophile</name>
    <dbReference type="NCBI Taxonomy" id="573729"/>
    <lineage>
        <taxon>Eukaryota</taxon>
        <taxon>Fungi</taxon>
        <taxon>Dikarya</taxon>
        <taxon>Ascomycota</taxon>
        <taxon>Pezizomycotina</taxon>
        <taxon>Sordariomycetes</taxon>
        <taxon>Sordariomycetidae</taxon>
        <taxon>Sordariales</taxon>
        <taxon>Chaetomiaceae</taxon>
        <taxon>Thermothelomyces</taxon>
    </lineage>
</organism>